<dbReference type="RefSeq" id="WP_147132525.1">
    <property type="nucleotide sequence ID" value="NZ_BAABIJ010000001.1"/>
</dbReference>
<accession>A0A562VAC8</accession>
<dbReference type="Proteomes" id="UP000321617">
    <property type="component" value="Unassembled WGS sequence"/>
</dbReference>
<dbReference type="CDD" id="cd02209">
    <property type="entry name" value="cupin_XRE_C"/>
    <property type="match status" value="1"/>
</dbReference>
<dbReference type="SUPFAM" id="SSF51182">
    <property type="entry name" value="RmlC-like cupins"/>
    <property type="match status" value="1"/>
</dbReference>
<evidence type="ECO:0000259" key="1">
    <source>
        <dbReference type="Pfam" id="PF07883"/>
    </source>
</evidence>
<sequence length="124" mass="13101">MPIIPADAARVHHAHGGTWTSYVSPGLGSDDLCAWRITLPAGATGVPHRVNHEEVLLVLTGELRYEEGGDASTARPGDVIRIPADTPVNLANPGDTPATAWVTTRSGLVGTFPDGSRVTPEWTR</sequence>
<proteinExistence type="predicted"/>
<dbReference type="EMBL" id="VLLL01000005">
    <property type="protein sequence ID" value="TWJ14832.1"/>
    <property type="molecule type" value="Genomic_DNA"/>
</dbReference>
<feature type="domain" description="Cupin type-2" evidence="1">
    <location>
        <begin position="36"/>
        <end position="100"/>
    </location>
</feature>
<gene>
    <name evidence="2" type="ORF">LX16_0524</name>
</gene>
<dbReference type="InterPro" id="IPR013096">
    <property type="entry name" value="Cupin_2"/>
</dbReference>
<dbReference type="Gene3D" id="2.60.120.10">
    <property type="entry name" value="Jelly Rolls"/>
    <property type="match status" value="1"/>
</dbReference>
<evidence type="ECO:0000313" key="3">
    <source>
        <dbReference type="Proteomes" id="UP000321617"/>
    </source>
</evidence>
<reference evidence="2 3" key="1">
    <citation type="journal article" date="2013" name="Stand. Genomic Sci.">
        <title>Genomic Encyclopedia of Type Strains, Phase I: The one thousand microbial genomes (KMG-I) project.</title>
        <authorList>
            <person name="Kyrpides N.C."/>
            <person name="Woyke T."/>
            <person name="Eisen J.A."/>
            <person name="Garrity G."/>
            <person name="Lilburn T.G."/>
            <person name="Beck B.J."/>
            <person name="Whitman W.B."/>
            <person name="Hugenholtz P."/>
            <person name="Klenk H.P."/>
        </authorList>
    </citation>
    <scope>NUCLEOTIDE SEQUENCE [LARGE SCALE GENOMIC DNA]</scope>
    <source>
        <strain evidence="2 3">DSM 45044</strain>
    </source>
</reference>
<dbReference type="InterPro" id="IPR011051">
    <property type="entry name" value="RmlC_Cupin_sf"/>
</dbReference>
<protein>
    <submittedName>
        <fullName evidence="2">Cupin domain-containing protein</fullName>
    </submittedName>
</protein>
<dbReference type="OrthoDB" id="5145129at2"/>
<dbReference type="Pfam" id="PF07883">
    <property type="entry name" value="Cupin_2"/>
    <property type="match status" value="1"/>
</dbReference>
<evidence type="ECO:0000313" key="2">
    <source>
        <dbReference type="EMBL" id="TWJ14832.1"/>
    </source>
</evidence>
<dbReference type="InterPro" id="IPR014710">
    <property type="entry name" value="RmlC-like_jellyroll"/>
</dbReference>
<keyword evidence="3" id="KW-1185">Reference proteome</keyword>
<comment type="caution">
    <text evidence="2">The sequence shown here is derived from an EMBL/GenBank/DDBJ whole genome shotgun (WGS) entry which is preliminary data.</text>
</comment>
<organism evidence="2 3">
    <name type="scientific">Stackebrandtia albiflava</name>
    <dbReference type="NCBI Taxonomy" id="406432"/>
    <lineage>
        <taxon>Bacteria</taxon>
        <taxon>Bacillati</taxon>
        <taxon>Actinomycetota</taxon>
        <taxon>Actinomycetes</taxon>
        <taxon>Glycomycetales</taxon>
        <taxon>Glycomycetaceae</taxon>
        <taxon>Stackebrandtia</taxon>
    </lineage>
</organism>
<dbReference type="AlphaFoldDB" id="A0A562VAC8"/>
<name>A0A562VAC8_9ACTN</name>